<gene>
    <name evidence="2" type="ORF">S06H3_40843</name>
</gene>
<feature type="non-terminal residue" evidence="2">
    <location>
        <position position="254"/>
    </location>
</feature>
<proteinExistence type="predicted"/>
<dbReference type="GO" id="GO:0046873">
    <property type="term" value="F:metal ion transmembrane transporter activity"/>
    <property type="evidence" value="ECO:0007669"/>
    <property type="project" value="InterPro"/>
</dbReference>
<dbReference type="Gene3D" id="1.20.58.340">
    <property type="entry name" value="Magnesium transport protein CorA, transmembrane region"/>
    <property type="match status" value="1"/>
</dbReference>
<dbReference type="InterPro" id="IPR047199">
    <property type="entry name" value="CorA-like"/>
</dbReference>
<dbReference type="Gene3D" id="3.30.460.20">
    <property type="entry name" value="CorA soluble domain-like"/>
    <property type="match status" value="1"/>
</dbReference>
<protein>
    <recommendedName>
        <fullName evidence="3">Magnesium transporter CorA family protein</fullName>
    </recommendedName>
</protein>
<organism evidence="2">
    <name type="scientific">marine sediment metagenome</name>
    <dbReference type="NCBI Taxonomy" id="412755"/>
    <lineage>
        <taxon>unclassified sequences</taxon>
        <taxon>metagenomes</taxon>
        <taxon>ecological metagenomes</taxon>
    </lineage>
</organism>
<dbReference type="InterPro" id="IPR002523">
    <property type="entry name" value="MgTranspt_CorA/ZnTranspt_ZntB"/>
</dbReference>
<evidence type="ECO:0000256" key="1">
    <source>
        <dbReference type="SAM" id="Coils"/>
    </source>
</evidence>
<dbReference type="AlphaFoldDB" id="X1NAQ6"/>
<accession>X1NAQ6</accession>
<dbReference type="SUPFAM" id="SSF143865">
    <property type="entry name" value="CorA soluble domain-like"/>
    <property type="match status" value="1"/>
</dbReference>
<reference evidence="2" key="1">
    <citation type="journal article" date="2014" name="Front. Microbiol.">
        <title>High frequency of phylogenetically diverse reductive dehalogenase-homologous genes in deep subseafloor sedimentary metagenomes.</title>
        <authorList>
            <person name="Kawai M."/>
            <person name="Futagami T."/>
            <person name="Toyoda A."/>
            <person name="Takaki Y."/>
            <person name="Nishi S."/>
            <person name="Hori S."/>
            <person name="Arai W."/>
            <person name="Tsubouchi T."/>
            <person name="Morono Y."/>
            <person name="Uchiyama I."/>
            <person name="Ito T."/>
            <person name="Fujiyama A."/>
            <person name="Inagaki F."/>
            <person name="Takami H."/>
        </authorList>
    </citation>
    <scope>NUCLEOTIDE SEQUENCE</scope>
    <source>
        <strain evidence="2">Expedition CK06-06</strain>
    </source>
</reference>
<dbReference type="GO" id="GO:0016020">
    <property type="term" value="C:membrane"/>
    <property type="evidence" value="ECO:0007669"/>
    <property type="project" value="InterPro"/>
</dbReference>
<feature type="coiled-coil region" evidence="1">
    <location>
        <begin position="143"/>
        <end position="170"/>
    </location>
</feature>
<dbReference type="PANTHER" id="PTHR47891:SF1">
    <property type="entry name" value="CORA-MAGNESIUM AND COBALT TRANSPORTER"/>
    <property type="match status" value="1"/>
</dbReference>
<sequence>MIIARSYANNKLETTTIEKTSFLKKTVWINCENPSKEEINKLTKKTGVSHADIVDCLDQSEKPRLQRDQNYFFFIIGVPIRKGEKEEIVTSPLGIFVGKRFLLTVHKFKIKALSDFVKNEEDLKPVFQQGQERIIYNLLMSVLKDFYVIIEELEQNLEKIETKVIKTESERIQHDILGLKKTLLYVRRTLIDNRDVINSVKESTLVKKRALLYDLYIEFVQQIDMVELARERLTSVLEIYFSSVSNNLNEKMKY</sequence>
<evidence type="ECO:0008006" key="3">
    <source>
        <dbReference type="Google" id="ProtNLM"/>
    </source>
</evidence>
<comment type="caution">
    <text evidence="2">The sequence shown here is derived from an EMBL/GenBank/DDBJ whole genome shotgun (WGS) entry which is preliminary data.</text>
</comment>
<dbReference type="PANTHER" id="PTHR47891">
    <property type="entry name" value="TRANSPORTER-RELATED"/>
    <property type="match status" value="1"/>
</dbReference>
<dbReference type="EMBL" id="BARV01025105">
    <property type="protein sequence ID" value="GAI40713.1"/>
    <property type="molecule type" value="Genomic_DNA"/>
</dbReference>
<evidence type="ECO:0000313" key="2">
    <source>
        <dbReference type="EMBL" id="GAI40713.1"/>
    </source>
</evidence>
<dbReference type="Pfam" id="PF01544">
    <property type="entry name" value="CorA"/>
    <property type="match status" value="1"/>
</dbReference>
<dbReference type="InterPro" id="IPR045861">
    <property type="entry name" value="CorA_cytoplasmic_dom"/>
</dbReference>
<name>X1NAQ6_9ZZZZ</name>
<keyword evidence="1" id="KW-0175">Coiled coil</keyword>